<keyword evidence="5 6" id="KW-0472">Membrane</keyword>
<comment type="subcellular location">
    <subcellularLocation>
        <location evidence="1">Cell membrane</location>
        <topology evidence="1">Multi-pass membrane protein</topology>
    </subcellularLocation>
</comment>
<proteinExistence type="predicted"/>
<organism evidence="8 9">
    <name type="scientific">Pseudomonas oryzihabitans</name>
    <dbReference type="NCBI Taxonomy" id="47885"/>
    <lineage>
        <taxon>Bacteria</taxon>
        <taxon>Pseudomonadati</taxon>
        <taxon>Pseudomonadota</taxon>
        <taxon>Gammaproteobacteria</taxon>
        <taxon>Pseudomonadales</taxon>
        <taxon>Pseudomonadaceae</taxon>
        <taxon>Pseudomonas</taxon>
    </lineage>
</organism>
<dbReference type="InterPro" id="IPR020846">
    <property type="entry name" value="MFS_dom"/>
</dbReference>
<evidence type="ECO:0000256" key="1">
    <source>
        <dbReference type="ARBA" id="ARBA00004651"/>
    </source>
</evidence>
<dbReference type="CDD" id="cd17324">
    <property type="entry name" value="MFS_NepI_like"/>
    <property type="match status" value="1"/>
</dbReference>
<dbReference type="PROSITE" id="PS50850">
    <property type="entry name" value="MFS"/>
    <property type="match status" value="1"/>
</dbReference>
<keyword evidence="4 6" id="KW-1133">Transmembrane helix</keyword>
<dbReference type="PANTHER" id="PTHR43124">
    <property type="entry name" value="PURINE EFFLUX PUMP PBUE"/>
    <property type="match status" value="1"/>
</dbReference>
<evidence type="ECO:0000259" key="7">
    <source>
        <dbReference type="PROSITE" id="PS50850"/>
    </source>
</evidence>
<dbReference type="InterPro" id="IPR036259">
    <property type="entry name" value="MFS_trans_sf"/>
</dbReference>
<dbReference type="InterPro" id="IPR011701">
    <property type="entry name" value="MFS"/>
</dbReference>
<reference evidence="9" key="1">
    <citation type="submission" date="2016-10" db="EMBL/GenBank/DDBJ databases">
        <authorList>
            <person name="de Groot N.N."/>
        </authorList>
    </citation>
    <scope>NUCLEOTIDE SEQUENCE [LARGE SCALE GENOMIC DNA]</scope>
    <source>
        <strain evidence="9">DSM 15758</strain>
    </source>
</reference>
<name>A0A1G5MML3_9PSED</name>
<feature type="transmembrane region" description="Helical" evidence="6">
    <location>
        <begin position="12"/>
        <end position="34"/>
    </location>
</feature>
<dbReference type="SUPFAM" id="SSF103473">
    <property type="entry name" value="MFS general substrate transporter"/>
    <property type="match status" value="1"/>
</dbReference>
<evidence type="ECO:0000256" key="6">
    <source>
        <dbReference type="SAM" id="Phobius"/>
    </source>
</evidence>
<feature type="transmembrane region" description="Helical" evidence="6">
    <location>
        <begin position="295"/>
        <end position="314"/>
    </location>
</feature>
<evidence type="ECO:0000313" key="8">
    <source>
        <dbReference type="EMBL" id="SCZ26014.1"/>
    </source>
</evidence>
<feature type="transmembrane region" description="Helical" evidence="6">
    <location>
        <begin position="356"/>
        <end position="376"/>
    </location>
</feature>
<comment type="caution">
    <text evidence="8">The sequence shown here is derived from an EMBL/GenBank/DDBJ whole genome shotgun (WGS) entry which is preliminary data.</text>
</comment>
<gene>
    <name evidence="8" type="ORF">SAMN05216279_102296</name>
</gene>
<feature type="transmembrane region" description="Helical" evidence="6">
    <location>
        <begin position="161"/>
        <end position="180"/>
    </location>
</feature>
<accession>A0A1G5MML3</accession>
<feature type="transmembrane region" description="Helical" evidence="6">
    <location>
        <begin position="79"/>
        <end position="98"/>
    </location>
</feature>
<keyword evidence="3 6" id="KW-0812">Transmembrane</keyword>
<feature type="transmembrane region" description="Helical" evidence="6">
    <location>
        <begin position="239"/>
        <end position="260"/>
    </location>
</feature>
<dbReference type="GO" id="GO:0022857">
    <property type="term" value="F:transmembrane transporter activity"/>
    <property type="evidence" value="ECO:0007669"/>
    <property type="project" value="InterPro"/>
</dbReference>
<evidence type="ECO:0000256" key="4">
    <source>
        <dbReference type="ARBA" id="ARBA00022989"/>
    </source>
</evidence>
<dbReference type="Gene3D" id="1.20.1250.20">
    <property type="entry name" value="MFS general substrate transporter like domains"/>
    <property type="match status" value="1"/>
</dbReference>
<dbReference type="AlphaFoldDB" id="A0A1G5MML3"/>
<sequence length="390" mass="40808">MSPLPLPGALRPLSLAYFVQAVGALSVVGCLQAISREWHLSDSQSAYLLSLFGITFALAAPLLQILLGHWARRTQVLGGLLLFSLAALLLACAADYPTLLVSRVLMGVGAGFIGPVLGALGAGLVSREQQGSAIATVLLGLSLASLVGLPLSAWVATALGVRPLFAGIGGLGLLTAWLIFRQVPDRVPGERIAPAVVARLLTTAHSLHAFLVVFFIAAGVFSTYAFLTPIVRQDFHGSVADVSLALAVLGIAGVLGNLLVIRAARRFSAERLLLGGLLLLALALSILALGQGRFVALLLGLVVWALATDILWPSQQRRILEQLAEVRGIALALTASFMFCGIGVGTFVAGQVYPRHGFQGLVLTSLAFLLLALFSLQRSRRTATAPPLPA</sequence>
<feature type="domain" description="Major facilitator superfamily (MFS) profile" evidence="7">
    <location>
        <begin position="9"/>
        <end position="383"/>
    </location>
</feature>
<evidence type="ECO:0000256" key="2">
    <source>
        <dbReference type="ARBA" id="ARBA00022475"/>
    </source>
</evidence>
<dbReference type="RefSeq" id="WP_074583440.1">
    <property type="nucleotide sequence ID" value="NZ_FMWB01000002.1"/>
</dbReference>
<feature type="transmembrane region" description="Helical" evidence="6">
    <location>
        <begin position="132"/>
        <end position="155"/>
    </location>
</feature>
<feature type="transmembrane region" description="Helical" evidence="6">
    <location>
        <begin position="104"/>
        <end position="125"/>
    </location>
</feature>
<dbReference type="PANTHER" id="PTHR43124:SF10">
    <property type="entry name" value="PURINE EFFLUX PUMP PBUE"/>
    <property type="match status" value="1"/>
</dbReference>
<dbReference type="OrthoDB" id="7029536at2"/>
<protein>
    <submittedName>
        <fullName evidence="8">MFS transporter, DHA1 family, inner membrane transport protein</fullName>
    </submittedName>
</protein>
<feature type="transmembrane region" description="Helical" evidence="6">
    <location>
        <begin position="46"/>
        <end position="67"/>
    </location>
</feature>
<dbReference type="GO" id="GO:0005886">
    <property type="term" value="C:plasma membrane"/>
    <property type="evidence" value="ECO:0007669"/>
    <property type="project" value="UniProtKB-SubCell"/>
</dbReference>
<evidence type="ECO:0000256" key="5">
    <source>
        <dbReference type="ARBA" id="ARBA00023136"/>
    </source>
</evidence>
<dbReference type="Proteomes" id="UP000183046">
    <property type="component" value="Unassembled WGS sequence"/>
</dbReference>
<feature type="transmembrane region" description="Helical" evidence="6">
    <location>
        <begin position="326"/>
        <end position="350"/>
    </location>
</feature>
<dbReference type="Pfam" id="PF07690">
    <property type="entry name" value="MFS_1"/>
    <property type="match status" value="1"/>
</dbReference>
<feature type="transmembrane region" description="Helical" evidence="6">
    <location>
        <begin position="200"/>
        <end position="227"/>
    </location>
</feature>
<keyword evidence="2" id="KW-1003">Cell membrane</keyword>
<evidence type="ECO:0000256" key="3">
    <source>
        <dbReference type="ARBA" id="ARBA00022692"/>
    </source>
</evidence>
<evidence type="ECO:0000313" key="9">
    <source>
        <dbReference type="Proteomes" id="UP000183046"/>
    </source>
</evidence>
<dbReference type="InterPro" id="IPR050189">
    <property type="entry name" value="MFS_Efflux_Transporters"/>
</dbReference>
<feature type="transmembrane region" description="Helical" evidence="6">
    <location>
        <begin position="272"/>
        <end position="289"/>
    </location>
</feature>
<dbReference type="EMBL" id="FMWB01000002">
    <property type="protein sequence ID" value="SCZ26014.1"/>
    <property type="molecule type" value="Genomic_DNA"/>
</dbReference>